<gene>
    <name evidence="2" type="ORF">GCM10011505_09900</name>
</gene>
<dbReference type="RefSeq" id="WP_229707827.1">
    <property type="nucleotide sequence ID" value="NZ_BMDZ01000007.1"/>
</dbReference>
<evidence type="ECO:0000313" key="2">
    <source>
        <dbReference type="EMBL" id="GGB30539.1"/>
    </source>
</evidence>
<keyword evidence="1" id="KW-1133">Transmembrane helix</keyword>
<evidence type="ECO:0000313" key="3">
    <source>
        <dbReference type="Proteomes" id="UP000603352"/>
    </source>
</evidence>
<keyword evidence="1" id="KW-0812">Transmembrane</keyword>
<reference evidence="3" key="1">
    <citation type="journal article" date="2019" name="Int. J. Syst. Evol. Microbiol.">
        <title>The Global Catalogue of Microorganisms (GCM) 10K type strain sequencing project: providing services to taxonomists for standard genome sequencing and annotation.</title>
        <authorList>
            <consortium name="The Broad Institute Genomics Platform"/>
            <consortium name="The Broad Institute Genome Sequencing Center for Infectious Disease"/>
            <person name="Wu L."/>
            <person name="Ma J."/>
        </authorList>
    </citation>
    <scope>NUCLEOTIDE SEQUENCE [LARGE SCALE GENOMIC DNA]</scope>
    <source>
        <strain evidence="3">CGMCC 1.10188</strain>
    </source>
</reference>
<comment type="caution">
    <text evidence="2">The sequence shown here is derived from an EMBL/GenBank/DDBJ whole genome shotgun (WGS) entry which is preliminary data.</text>
</comment>
<proteinExistence type="predicted"/>
<name>A0ABQ1I9S7_9PROT</name>
<accession>A0ABQ1I9S7</accession>
<dbReference type="Gene3D" id="1.20.1530.20">
    <property type="match status" value="1"/>
</dbReference>
<dbReference type="EMBL" id="BMDZ01000007">
    <property type="protein sequence ID" value="GGB30539.1"/>
    <property type="molecule type" value="Genomic_DNA"/>
</dbReference>
<feature type="transmembrane region" description="Helical" evidence="1">
    <location>
        <begin position="275"/>
        <end position="294"/>
    </location>
</feature>
<feature type="transmembrane region" description="Helical" evidence="1">
    <location>
        <begin position="44"/>
        <end position="61"/>
    </location>
</feature>
<feature type="transmembrane region" description="Helical" evidence="1">
    <location>
        <begin position="231"/>
        <end position="254"/>
    </location>
</feature>
<evidence type="ECO:0008006" key="4">
    <source>
        <dbReference type="Google" id="ProtNLM"/>
    </source>
</evidence>
<feature type="transmembrane region" description="Helical" evidence="1">
    <location>
        <begin position="199"/>
        <end position="225"/>
    </location>
</feature>
<evidence type="ECO:0000256" key="1">
    <source>
        <dbReference type="SAM" id="Phobius"/>
    </source>
</evidence>
<organism evidence="2 3">
    <name type="scientific">Tistrella bauzanensis</name>
    <dbReference type="NCBI Taxonomy" id="657419"/>
    <lineage>
        <taxon>Bacteria</taxon>
        <taxon>Pseudomonadati</taxon>
        <taxon>Pseudomonadota</taxon>
        <taxon>Alphaproteobacteria</taxon>
        <taxon>Geminicoccales</taxon>
        <taxon>Geminicoccaceae</taxon>
        <taxon>Tistrella</taxon>
    </lineage>
</organism>
<feature type="transmembrane region" description="Helical" evidence="1">
    <location>
        <begin position="104"/>
        <end position="123"/>
    </location>
</feature>
<feature type="transmembrane region" description="Helical" evidence="1">
    <location>
        <begin position="73"/>
        <end position="98"/>
    </location>
</feature>
<feature type="transmembrane region" description="Helical" evidence="1">
    <location>
        <begin position="21"/>
        <end position="38"/>
    </location>
</feature>
<protein>
    <recommendedName>
        <fullName evidence="4">Bile acid:sodium symporter</fullName>
    </recommendedName>
</protein>
<keyword evidence="3" id="KW-1185">Reference proteome</keyword>
<feature type="transmembrane region" description="Helical" evidence="1">
    <location>
        <begin position="135"/>
        <end position="157"/>
    </location>
</feature>
<sequence>MPSRGITGLAALFIDRMTRHGTTFLASCVCLGLIWPAAADAVRPAMPVMVFIFVLGTLLRVEPPVVVATARRAGVSVVLPVFVMIACPILVGVAAIVAGLRMDLVLALVLAVSAPPSSGTSAVARMLGLDPAVPLVATLASMVLTPLTAPVIADLFSAGSSSAVAPLDLALRLALLIGSAEGAALLLRRFMGRALNRHARAVDAVVVTALILFALGTMSGVRAMIEDDPEFAAGVVALAFGCNIFLQLVAGLIFPGNLRMRFTTGLIAGNRNVGLLWSALGAAVTPTMALYFAASQLPIFTLPRLIQSVLYRLEVGRRTRSAT</sequence>
<dbReference type="InterPro" id="IPR038770">
    <property type="entry name" value="Na+/solute_symporter_sf"/>
</dbReference>
<feature type="transmembrane region" description="Helical" evidence="1">
    <location>
        <begin position="169"/>
        <end position="187"/>
    </location>
</feature>
<keyword evidence="1" id="KW-0472">Membrane</keyword>
<dbReference type="Proteomes" id="UP000603352">
    <property type="component" value="Unassembled WGS sequence"/>
</dbReference>